<keyword evidence="2" id="KW-0472">Membrane</keyword>
<protein>
    <submittedName>
        <fullName evidence="4">IS3 family transposase</fullName>
    </submittedName>
</protein>
<comment type="caution">
    <text evidence="4">The sequence shown here is derived from an EMBL/GenBank/DDBJ whole genome shotgun (WGS) entry which is preliminary data.</text>
</comment>
<dbReference type="PANTHER" id="PTHR46889:SF4">
    <property type="entry name" value="TRANSPOSASE INSO FOR INSERTION SEQUENCE ELEMENT IS911B-RELATED"/>
    <property type="match status" value="1"/>
</dbReference>
<evidence type="ECO:0000313" key="4">
    <source>
        <dbReference type="EMBL" id="MBL6081187.1"/>
    </source>
</evidence>
<feature type="transmembrane region" description="Helical" evidence="2">
    <location>
        <begin position="84"/>
        <end position="105"/>
    </location>
</feature>
<organism evidence="4 5">
    <name type="scientific">Belnapia arida</name>
    <dbReference type="NCBI Taxonomy" id="2804533"/>
    <lineage>
        <taxon>Bacteria</taxon>
        <taxon>Pseudomonadati</taxon>
        <taxon>Pseudomonadota</taxon>
        <taxon>Alphaproteobacteria</taxon>
        <taxon>Acetobacterales</taxon>
        <taxon>Roseomonadaceae</taxon>
        <taxon>Belnapia</taxon>
    </lineage>
</organism>
<dbReference type="InterPro" id="IPR025948">
    <property type="entry name" value="HTH-like_dom"/>
</dbReference>
<sequence length="107" mass="11918">MLRQIQTVHLTSRQTYGALWVHAELRTRGERHGRKRIARLMRSAGLVGASHRRGGPVTTRRDGSSRPTPDLVNRNFTASGPNQLWVADITFIPTAAGFLYLAVVLEV</sequence>
<dbReference type="InterPro" id="IPR050900">
    <property type="entry name" value="Transposase_IS3/IS150/IS904"/>
</dbReference>
<keyword evidence="2" id="KW-1133">Transmembrane helix</keyword>
<proteinExistence type="predicted"/>
<feature type="region of interest" description="Disordered" evidence="1">
    <location>
        <begin position="48"/>
        <end position="74"/>
    </location>
</feature>
<dbReference type="Proteomes" id="UP000660885">
    <property type="component" value="Unassembled WGS sequence"/>
</dbReference>
<dbReference type="PANTHER" id="PTHR46889">
    <property type="entry name" value="TRANSPOSASE INSF FOR INSERTION SEQUENCE IS3B-RELATED"/>
    <property type="match status" value="1"/>
</dbReference>
<gene>
    <name evidence="4" type="ORF">JMJ56_24610</name>
</gene>
<evidence type="ECO:0000313" key="5">
    <source>
        <dbReference type="Proteomes" id="UP000660885"/>
    </source>
</evidence>
<dbReference type="Pfam" id="PF13276">
    <property type="entry name" value="HTH_21"/>
    <property type="match status" value="1"/>
</dbReference>
<dbReference type="InterPro" id="IPR012337">
    <property type="entry name" value="RNaseH-like_sf"/>
</dbReference>
<evidence type="ECO:0000256" key="1">
    <source>
        <dbReference type="SAM" id="MobiDB-lite"/>
    </source>
</evidence>
<reference evidence="4 5" key="1">
    <citation type="submission" date="2021-01" db="EMBL/GenBank/DDBJ databases">
        <title>Belnapia mucosa sp. nov. and Belnapia arida sp. nov., isolated from the Tabernas Desert (Almeria, Spain).</title>
        <authorList>
            <person name="Molina-Menor E."/>
            <person name="Vidal-Verdu A."/>
            <person name="Calonge A."/>
            <person name="Satari L."/>
            <person name="Pereto J."/>
            <person name="Porcar M."/>
        </authorList>
    </citation>
    <scope>NUCLEOTIDE SEQUENCE [LARGE SCALE GENOMIC DNA]</scope>
    <source>
        <strain evidence="4 5">T18</strain>
    </source>
</reference>
<keyword evidence="2" id="KW-0812">Transmembrane</keyword>
<dbReference type="EMBL" id="JAETWB010000022">
    <property type="protein sequence ID" value="MBL6081187.1"/>
    <property type="molecule type" value="Genomic_DNA"/>
</dbReference>
<evidence type="ECO:0000259" key="3">
    <source>
        <dbReference type="Pfam" id="PF13276"/>
    </source>
</evidence>
<evidence type="ECO:0000256" key="2">
    <source>
        <dbReference type="SAM" id="Phobius"/>
    </source>
</evidence>
<dbReference type="SUPFAM" id="SSF53098">
    <property type="entry name" value="Ribonuclease H-like"/>
    <property type="match status" value="1"/>
</dbReference>
<name>A0ABS1UBX7_9PROT</name>
<feature type="domain" description="HTH-like" evidence="3">
    <location>
        <begin position="2"/>
        <end position="53"/>
    </location>
</feature>
<accession>A0ABS1UBX7</accession>
<keyword evidence="5" id="KW-1185">Reference proteome</keyword>